<protein>
    <submittedName>
        <fullName evidence="2">Unannotated protein</fullName>
    </submittedName>
</protein>
<sequence length="314" mass="32422">MKLSFVRVFPLCAMILLAGCRSSTSSGSSAGTQPPGTETSASNSTDESSNGTVVSDGAAVVDPETLILLPDDRALLTAVEDALTAKCMQAAGFEYSAVALSTAEASARGSEEAFKQNFPFTGDSSVSYASVGPEAVDSTNVDYLSSLSPAEQERYNLVLAGDWDDTVEVDLNGSPMATPRSGCISEARVAMYGSLEDALISQFFVGNLRNLALGNTMADPTVAAAIESWVACMGSAGFSFQSFAEARSYAYSNSNVAGVVAQADADCVAQGSLGSTFSSVYNEQLVSQIEAYQGYLEDVAASTAAALAVARGYA</sequence>
<name>A0A6J6D0C3_9ZZZZ</name>
<proteinExistence type="predicted"/>
<accession>A0A6J6D0C3</accession>
<evidence type="ECO:0000256" key="1">
    <source>
        <dbReference type="SAM" id="MobiDB-lite"/>
    </source>
</evidence>
<organism evidence="2">
    <name type="scientific">freshwater metagenome</name>
    <dbReference type="NCBI Taxonomy" id="449393"/>
    <lineage>
        <taxon>unclassified sequences</taxon>
        <taxon>metagenomes</taxon>
        <taxon>ecological metagenomes</taxon>
    </lineage>
</organism>
<dbReference type="PROSITE" id="PS51257">
    <property type="entry name" value="PROKAR_LIPOPROTEIN"/>
    <property type="match status" value="1"/>
</dbReference>
<feature type="compositionally biased region" description="Polar residues" evidence="1">
    <location>
        <begin position="34"/>
        <end position="53"/>
    </location>
</feature>
<dbReference type="AlphaFoldDB" id="A0A6J6D0C3"/>
<dbReference type="EMBL" id="CAEZSR010000045">
    <property type="protein sequence ID" value="CAB4557381.1"/>
    <property type="molecule type" value="Genomic_DNA"/>
</dbReference>
<evidence type="ECO:0000313" key="2">
    <source>
        <dbReference type="EMBL" id="CAB4557381.1"/>
    </source>
</evidence>
<gene>
    <name evidence="2" type="ORF">UFOPK1493_01504</name>
</gene>
<feature type="region of interest" description="Disordered" evidence="1">
    <location>
        <begin position="24"/>
        <end position="54"/>
    </location>
</feature>
<reference evidence="2" key="1">
    <citation type="submission" date="2020-05" db="EMBL/GenBank/DDBJ databases">
        <authorList>
            <person name="Chiriac C."/>
            <person name="Salcher M."/>
            <person name="Ghai R."/>
            <person name="Kavagutti S V."/>
        </authorList>
    </citation>
    <scope>NUCLEOTIDE SEQUENCE</scope>
</reference>